<sequence>EYDKRENFYVVLEEPRWLKRGISGAPSAELEEARKIAEKGRPVLGEYSRLEVIIEESMAFKIRQGMAPNGTIDPVEKAPPLCMRPVHGV</sequence>
<organism evidence="1 2">
    <name type="scientific">Clarias magur</name>
    <name type="common">Asian catfish</name>
    <name type="synonym">Macropteronotus magur</name>
    <dbReference type="NCBI Taxonomy" id="1594786"/>
    <lineage>
        <taxon>Eukaryota</taxon>
        <taxon>Metazoa</taxon>
        <taxon>Chordata</taxon>
        <taxon>Craniata</taxon>
        <taxon>Vertebrata</taxon>
        <taxon>Euteleostomi</taxon>
        <taxon>Actinopterygii</taxon>
        <taxon>Neopterygii</taxon>
        <taxon>Teleostei</taxon>
        <taxon>Ostariophysi</taxon>
        <taxon>Siluriformes</taxon>
        <taxon>Clariidae</taxon>
        <taxon>Clarias</taxon>
    </lineage>
</organism>
<dbReference type="Gene3D" id="2.60.40.2030">
    <property type="match status" value="1"/>
</dbReference>
<comment type="caution">
    <text evidence="1">The sequence shown here is derived from an EMBL/GenBank/DDBJ whole genome shotgun (WGS) entry which is preliminary data.</text>
</comment>
<dbReference type="InterPro" id="IPR038081">
    <property type="entry name" value="CalX-like_sf"/>
</dbReference>
<evidence type="ECO:0000313" key="1">
    <source>
        <dbReference type="EMBL" id="KAF5896587.1"/>
    </source>
</evidence>
<dbReference type="Proteomes" id="UP000727407">
    <property type="component" value="Unassembled WGS sequence"/>
</dbReference>
<protein>
    <submittedName>
        <fullName evidence="1">Sodium/calcium exchanger 2-like</fullName>
    </submittedName>
</protein>
<gene>
    <name evidence="1" type="primary">slc8a2</name>
    <name evidence="1" type="ORF">DAT39_013701</name>
</gene>
<dbReference type="AlphaFoldDB" id="A0A8J4UK79"/>
<feature type="non-terminal residue" evidence="1">
    <location>
        <position position="89"/>
    </location>
</feature>
<name>A0A8J4UK79_CLAMG</name>
<proteinExistence type="predicted"/>
<dbReference type="EMBL" id="QNUK01000271">
    <property type="protein sequence ID" value="KAF5896587.1"/>
    <property type="molecule type" value="Genomic_DNA"/>
</dbReference>
<evidence type="ECO:0000313" key="2">
    <source>
        <dbReference type="Proteomes" id="UP000727407"/>
    </source>
</evidence>
<reference evidence="1" key="1">
    <citation type="submission" date="2020-07" db="EMBL/GenBank/DDBJ databases">
        <title>Clarias magur genome sequencing, assembly and annotation.</title>
        <authorList>
            <person name="Kushwaha B."/>
            <person name="Kumar R."/>
            <person name="Das P."/>
            <person name="Joshi C.G."/>
            <person name="Kumar D."/>
            <person name="Nagpure N.S."/>
            <person name="Pandey M."/>
            <person name="Agarwal S."/>
            <person name="Srivastava S."/>
            <person name="Singh M."/>
            <person name="Sahoo L."/>
            <person name="Jayasankar P."/>
            <person name="Meher P.K."/>
            <person name="Koringa P.G."/>
            <person name="Iquebal M.A."/>
            <person name="Das S.P."/>
            <person name="Bit A."/>
            <person name="Patnaik S."/>
            <person name="Patel N."/>
            <person name="Shah T.M."/>
            <person name="Hinsu A."/>
            <person name="Jena J.K."/>
        </authorList>
    </citation>
    <scope>NUCLEOTIDE SEQUENCE</scope>
    <source>
        <strain evidence="1">CIFAMagur01</strain>
        <tissue evidence="1">Testis</tissue>
    </source>
</reference>
<accession>A0A8J4UK79</accession>
<keyword evidence="2" id="KW-1185">Reference proteome</keyword>
<feature type="non-terminal residue" evidence="1">
    <location>
        <position position="1"/>
    </location>
</feature>
<dbReference type="OrthoDB" id="418484at2759"/>